<evidence type="ECO:0000313" key="5">
    <source>
        <dbReference type="EMBL" id="CAI0439597.1"/>
    </source>
</evidence>
<evidence type="ECO:0000259" key="4">
    <source>
        <dbReference type="Pfam" id="PF00031"/>
    </source>
</evidence>
<dbReference type="AlphaFoldDB" id="A0AAV0LZU7"/>
<dbReference type="InterPro" id="IPR000010">
    <property type="entry name" value="Cystatin_dom"/>
</dbReference>
<gene>
    <name evidence="5" type="ORF">LITE_LOCUS26213</name>
</gene>
<evidence type="ECO:0000256" key="1">
    <source>
        <dbReference type="ARBA" id="ARBA00022690"/>
    </source>
</evidence>
<dbReference type="Proteomes" id="UP001154282">
    <property type="component" value="Unassembled WGS sequence"/>
</dbReference>
<dbReference type="Pfam" id="PF00031">
    <property type="entry name" value="Cystatin"/>
    <property type="match status" value="1"/>
</dbReference>
<keyword evidence="1" id="KW-0646">Protease inhibitor</keyword>
<feature type="compositionally biased region" description="Polar residues" evidence="3">
    <location>
        <begin position="1"/>
        <end position="13"/>
    </location>
</feature>
<reference evidence="5" key="1">
    <citation type="submission" date="2022-08" db="EMBL/GenBank/DDBJ databases">
        <authorList>
            <person name="Gutierrez-Valencia J."/>
        </authorList>
    </citation>
    <scope>NUCLEOTIDE SEQUENCE</scope>
</reference>
<feature type="compositionally biased region" description="Polar residues" evidence="3">
    <location>
        <begin position="25"/>
        <end position="36"/>
    </location>
</feature>
<sequence length="254" mass="28545">MDAQQLSLLSSDANPKLPSDESAPGSDSGSPTSETGLESEPKKQKLEEAGGGGDDEEVADGDGSENDEEEDDEDVQIIYVEEEDDGTVREEFVQAPSKPKIWYPKDKEGQKIYERYFEIVKESEGFDVGELPPVDVFERGVVPVNWGSEFQSNNVENCVIHVIREYNEENKGVSELRLDEIEKANYALVNGINYYITFRATDTLSSSDPPEGSTKVYQAEVYRRRNGVKQITLFRVKGRTEAIREVEDRPRTCM</sequence>
<keyword evidence="6" id="KW-1185">Reference proteome</keyword>
<evidence type="ECO:0000256" key="2">
    <source>
        <dbReference type="ARBA" id="ARBA00022704"/>
    </source>
</evidence>
<dbReference type="CDD" id="cd00042">
    <property type="entry name" value="CY"/>
    <property type="match status" value="1"/>
</dbReference>
<feature type="domain" description="Cystatin" evidence="4">
    <location>
        <begin position="151"/>
        <end position="204"/>
    </location>
</feature>
<evidence type="ECO:0000313" key="6">
    <source>
        <dbReference type="Proteomes" id="UP001154282"/>
    </source>
</evidence>
<feature type="compositionally biased region" description="Basic and acidic residues" evidence="3">
    <location>
        <begin position="39"/>
        <end position="48"/>
    </location>
</feature>
<dbReference type="Gene3D" id="3.10.450.10">
    <property type="match status" value="1"/>
</dbReference>
<accession>A0AAV0LZU7</accession>
<evidence type="ECO:0000256" key="3">
    <source>
        <dbReference type="SAM" id="MobiDB-lite"/>
    </source>
</evidence>
<dbReference type="PANTHER" id="PTHR31228:SF25">
    <property type="entry name" value="CYSTATIN-LIKE PROTEIN-RELATED"/>
    <property type="match status" value="1"/>
</dbReference>
<organism evidence="5 6">
    <name type="scientific">Linum tenue</name>
    <dbReference type="NCBI Taxonomy" id="586396"/>
    <lineage>
        <taxon>Eukaryota</taxon>
        <taxon>Viridiplantae</taxon>
        <taxon>Streptophyta</taxon>
        <taxon>Embryophyta</taxon>
        <taxon>Tracheophyta</taxon>
        <taxon>Spermatophyta</taxon>
        <taxon>Magnoliopsida</taxon>
        <taxon>eudicotyledons</taxon>
        <taxon>Gunneridae</taxon>
        <taxon>Pentapetalae</taxon>
        <taxon>rosids</taxon>
        <taxon>fabids</taxon>
        <taxon>Malpighiales</taxon>
        <taxon>Linaceae</taxon>
        <taxon>Linum</taxon>
    </lineage>
</organism>
<feature type="region of interest" description="Disordered" evidence="3">
    <location>
        <begin position="1"/>
        <end position="76"/>
    </location>
</feature>
<dbReference type="PANTHER" id="PTHR31228">
    <property type="entry name" value="CYSTATIN/MONELLIN SUPERFAMILY PROTEIN"/>
    <property type="match status" value="1"/>
</dbReference>
<comment type="caution">
    <text evidence="5">The sequence shown here is derived from an EMBL/GenBank/DDBJ whole genome shotgun (WGS) entry which is preliminary data.</text>
</comment>
<name>A0AAV0LZU7_9ROSI</name>
<dbReference type="InterPro" id="IPR046350">
    <property type="entry name" value="Cystatin_sf"/>
</dbReference>
<feature type="compositionally biased region" description="Acidic residues" evidence="3">
    <location>
        <begin position="53"/>
        <end position="76"/>
    </location>
</feature>
<dbReference type="GO" id="GO:0004869">
    <property type="term" value="F:cysteine-type endopeptidase inhibitor activity"/>
    <property type="evidence" value="ECO:0007669"/>
    <property type="project" value="UniProtKB-KW"/>
</dbReference>
<dbReference type="SUPFAM" id="SSF54403">
    <property type="entry name" value="Cystatin/monellin"/>
    <property type="match status" value="1"/>
</dbReference>
<dbReference type="EMBL" id="CAMGYJ010000006">
    <property type="protein sequence ID" value="CAI0439597.1"/>
    <property type="molecule type" value="Genomic_DNA"/>
</dbReference>
<proteinExistence type="predicted"/>
<keyword evidence="2" id="KW-0789">Thiol protease inhibitor</keyword>
<protein>
    <recommendedName>
        <fullName evidence="4">Cystatin domain-containing protein</fullName>
    </recommendedName>
</protein>